<evidence type="ECO:0000313" key="4">
    <source>
        <dbReference type="Proteomes" id="UP000886520"/>
    </source>
</evidence>
<feature type="domain" description="Glycosyltransferase N-terminal" evidence="2">
    <location>
        <begin position="10"/>
        <end position="48"/>
    </location>
</feature>
<evidence type="ECO:0000256" key="1">
    <source>
        <dbReference type="ARBA" id="ARBA00009995"/>
    </source>
</evidence>
<dbReference type="PANTHER" id="PTHR11926:SF774">
    <property type="entry name" value="UDP-GLYCOSYLTRANSFERASE 85A1-RELATED"/>
    <property type="match status" value="1"/>
</dbReference>
<protein>
    <recommendedName>
        <fullName evidence="2">Glycosyltransferase N-terminal domain-containing protein</fullName>
    </recommendedName>
</protein>
<dbReference type="EMBL" id="JABFUD020000003">
    <property type="protein sequence ID" value="KAI5082538.1"/>
    <property type="molecule type" value="Genomic_DNA"/>
</dbReference>
<dbReference type="SUPFAM" id="SSF53756">
    <property type="entry name" value="UDP-Glycosyltransferase/glycogen phosphorylase"/>
    <property type="match status" value="1"/>
</dbReference>
<dbReference type="InterPro" id="IPR058980">
    <property type="entry name" value="Glyco_transf_N"/>
</dbReference>
<dbReference type="AlphaFoldDB" id="A0A9D4ZNY3"/>
<gene>
    <name evidence="3" type="ORF">GOP47_0002281</name>
</gene>
<evidence type="ECO:0000259" key="2">
    <source>
        <dbReference type="Pfam" id="PF26168"/>
    </source>
</evidence>
<comment type="caution">
    <text evidence="3">The sequence shown here is derived from an EMBL/GenBank/DDBJ whole genome shotgun (WGS) entry which is preliminary data.</text>
</comment>
<comment type="similarity">
    <text evidence="1">Belongs to the UDP-glycosyltransferase family.</text>
</comment>
<name>A0A9D4ZNY3_ADICA</name>
<organism evidence="3 4">
    <name type="scientific">Adiantum capillus-veneris</name>
    <name type="common">Maidenhair fern</name>
    <dbReference type="NCBI Taxonomy" id="13818"/>
    <lineage>
        <taxon>Eukaryota</taxon>
        <taxon>Viridiplantae</taxon>
        <taxon>Streptophyta</taxon>
        <taxon>Embryophyta</taxon>
        <taxon>Tracheophyta</taxon>
        <taxon>Polypodiopsida</taxon>
        <taxon>Polypodiidae</taxon>
        <taxon>Polypodiales</taxon>
        <taxon>Pteridineae</taxon>
        <taxon>Pteridaceae</taxon>
        <taxon>Vittarioideae</taxon>
        <taxon>Adiantum</taxon>
    </lineage>
</organism>
<reference evidence="3" key="1">
    <citation type="submission" date="2021-01" db="EMBL/GenBank/DDBJ databases">
        <title>Adiantum capillus-veneris genome.</title>
        <authorList>
            <person name="Fang Y."/>
            <person name="Liao Q."/>
        </authorList>
    </citation>
    <scope>NUCLEOTIDE SEQUENCE</scope>
    <source>
        <strain evidence="3">H3</strain>
        <tissue evidence="3">Leaf</tissue>
    </source>
</reference>
<sequence length="132" mass="14235">MQGSCYAPHVVVFPFPAQGHVNGAMDLSRKLALLGVSITFVCTEAYISSMLTEGFDSGGLPIRLHGLSDGLPKEKNMTDTLGKLNLLVRVTESMGPALQELLNKLNMNEDGRCGTPGQRASHSCIHLLFHVI</sequence>
<proteinExistence type="inferred from homology"/>
<dbReference type="OrthoDB" id="5835829at2759"/>
<accession>A0A9D4ZNY3</accession>
<dbReference type="Pfam" id="PF26168">
    <property type="entry name" value="Glyco_transf_N"/>
    <property type="match status" value="1"/>
</dbReference>
<keyword evidence="4" id="KW-1185">Reference proteome</keyword>
<evidence type="ECO:0000313" key="3">
    <source>
        <dbReference type="EMBL" id="KAI5082538.1"/>
    </source>
</evidence>
<dbReference type="Proteomes" id="UP000886520">
    <property type="component" value="Chromosome 2"/>
</dbReference>
<dbReference type="Gene3D" id="3.40.50.2000">
    <property type="entry name" value="Glycogen Phosphorylase B"/>
    <property type="match status" value="1"/>
</dbReference>
<dbReference type="PANTHER" id="PTHR11926">
    <property type="entry name" value="GLUCOSYL/GLUCURONOSYL TRANSFERASES"/>
    <property type="match status" value="1"/>
</dbReference>